<dbReference type="PANTHER" id="PTHR43744">
    <property type="entry name" value="ABC TRANSPORTER PERMEASE PROTEIN MG189-RELATED-RELATED"/>
    <property type="match status" value="1"/>
</dbReference>
<evidence type="ECO:0000256" key="5">
    <source>
        <dbReference type="ARBA" id="ARBA00022989"/>
    </source>
</evidence>
<comment type="subcellular location">
    <subcellularLocation>
        <location evidence="1 7">Cell membrane</location>
        <topology evidence="1 7">Multi-pass membrane protein</topology>
    </subcellularLocation>
</comment>
<keyword evidence="10" id="KW-1185">Reference proteome</keyword>
<keyword evidence="6 7" id="KW-0472">Membrane</keyword>
<dbReference type="InterPro" id="IPR000515">
    <property type="entry name" value="MetI-like"/>
</dbReference>
<feature type="transmembrane region" description="Helical" evidence="7">
    <location>
        <begin position="247"/>
        <end position="268"/>
    </location>
</feature>
<keyword evidence="3" id="KW-1003">Cell membrane</keyword>
<dbReference type="CDD" id="cd06261">
    <property type="entry name" value="TM_PBP2"/>
    <property type="match status" value="1"/>
</dbReference>
<feature type="transmembrane region" description="Helical" evidence="7">
    <location>
        <begin position="77"/>
        <end position="101"/>
    </location>
</feature>
<organism evidence="9 10">
    <name type="scientific">Halovibrio variabilis</name>
    <dbReference type="NCBI Taxonomy" id="31910"/>
    <lineage>
        <taxon>Bacteria</taxon>
        <taxon>Pseudomonadati</taxon>
        <taxon>Pseudomonadota</taxon>
        <taxon>Gammaproteobacteria</taxon>
        <taxon>Oceanospirillales</taxon>
        <taxon>Halomonadaceae</taxon>
        <taxon>Halovibrio</taxon>
    </lineage>
</organism>
<keyword evidence="2 7" id="KW-0813">Transport</keyword>
<feature type="domain" description="ABC transmembrane type-1" evidence="8">
    <location>
        <begin position="78"/>
        <end position="268"/>
    </location>
</feature>
<evidence type="ECO:0000259" key="8">
    <source>
        <dbReference type="PROSITE" id="PS50928"/>
    </source>
</evidence>
<name>A0A511UJ89_9GAMM</name>
<evidence type="ECO:0000256" key="3">
    <source>
        <dbReference type="ARBA" id="ARBA00022475"/>
    </source>
</evidence>
<dbReference type="Pfam" id="PF00528">
    <property type="entry name" value="BPD_transp_1"/>
    <property type="match status" value="1"/>
</dbReference>
<protein>
    <submittedName>
        <fullName evidence="9">ABC transporter permease</fullName>
    </submittedName>
</protein>
<dbReference type="PANTHER" id="PTHR43744:SF3">
    <property type="entry name" value="LACTOSE TRANSPORT SYSTEM PERMEASE PROTEIN LACG"/>
    <property type="match status" value="1"/>
</dbReference>
<dbReference type="RefSeq" id="WP_174787746.1">
    <property type="nucleotide sequence ID" value="NZ_BJXV01000001.1"/>
</dbReference>
<dbReference type="GO" id="GO:0055085">
    <property type="term" value="P:transmembrane transport"/>
    <property type="evidence" value="ECO:0007669"/>
    <property type="project" value="InterPro"/>
</dbReference>
<feature type="transmembrane region" description="Helical" evidence="7">
    <location>
        <begin position="21"/>
        <end position="45"/>
    </location>
</feature>
<evidence type="ECO:0000256" key="2">
    <source>
        <dbReference type="ARBA" id="ARBA00022448"/>
    </source>
</evidence>
<dbReference type="AlphaFoldDB" id="A0A511UJ89"/>
<feature type="transmembrane region" description="Helical" evidence="7">
    <location>
        <begin position="142"/>
        <end position="163"/>
    </location>
</feature>
<accession>A0A511UJ89</accession>
<dbReference type="SUPFAM" id="SSF161098">
    <property type="entry name" value="MetI-like"/>
    <property type="match status" value="1"/>
</dbReference>
<dbReference type="GO" id="GO:0005886">
    <property type="term" value="C:plasma membrane"/>
    <property type="evidence" value="ECO:0007669"/>
    <property type="project" value="UniProtKB-SubCell"/>
</dbReference>
<reference evidence="9 10" key="1">
    <citation type="submission" date="2019-07" db="EMBL/GenBank/DDBJ databases">
        <title>Whole genome shotgun sequence of Halomonas variabilis NBRC 102410.</title>
        <authorList>
            <person name="Hosoyama A."/>
            <person name="Uohara A."/>
            <person name="Ohji S."/>
            <person name="Ichikawa N."/>
        </authorList>
    </citation>
    <scope>NUCLEOTIDE SEQUENCE [LARGE SCALE GENOMIC DNA]</scope>
    <source>
        <strain evidence="9 10">NBRC 102410</strain>
    </source>
</reference>
<dbReference type="Proteomes" id="UP000321303">
    <property type="component" value="Unassembled WGS sequence"/>
</dbReference>
<keyword evidence="4 7" id="KW-0812">Transmembrane</keyword>
<evidence type="ECO:0000256" key="7">
    <source>
        <dbReference type="RuleBase" id="RU363032"/>
    </source>
</evidence>
<evidence type="ECO:0000313" key="9">
    <source>
        <dbReference type="EMBL" id="GEN26645.1"/>
    </source>
</evidence>
<gene>
    <name evidence="9" type="ORF">HVA01_02910</name>
</gene>
<feature type="transmembrane region" description="Helical" evidence="7">
    <location>
        <begin position="113"/>
        <end position="130"/>
    </location>
</feature>
<dbReference type="Gene3D" id="1.10.3720.10">
    <property type="entry name" value="MetI-like"/>
    <property type="match status" value="1"/>
</dbReference>
<evidence type="ECO:0000256" key="4">
    <source>
        <dbReference type="ARBA" id="ARBA00022692"/>
    </source>
</evidence>
<proteinExistence type="inferred from homology"/>
<keyword evidence="5 7" id="KW-1133">Transmembrane helix</keyword>
<evidence type="ECO:0000313" key="10">
    <source>
        <dbReference type="Proteomes" id="UP000321303"/>
    </source>
</evidence>
<evidence type="ECO:0000256" key="1">
    <source>
        <dbReference type="ARBA" id="ARBA00004651"/>
    </source>
</evidence>
<dbReference type="EMBL" id="BJXV01000001">
    <property type="protein sequence ID" value="GEN26645.1"/>
    <property type="molecule type" value="Genomic_DNA"/>
</dbReference>
<comment type="caution">
    <text evidence="9">The sequence shown here is derived from an EMBL/GenBank/DDBJ whole genome shotgun (WGS) entry which is preliminary data.</text>
</comment>
<sequence>MNLTSSPSKMVASHSFSIPSLETVAAWLLAIIWIFPLLYAFWAAFHPSEFMVNFELFAPLTLENFTDAWSQAPFARYYLNTFALVTGVVIGQFIVCTLAAFAFARFPIPGKNVLFMLVLIQLFVFPEVLIVENYRIASELGLINTITGIGLPYVASALGIFLLRQTFKTIPRELEDAARIEGCNWLEILWKVYVPLAKPTYLAYGLVSISHHWNNFIWPLVVTNSVESRPLTVGLGVFSAPETGVNWATVSAATLLSIAPLLIAFLLFQRQFVQSFLRAGIR</sequence>
<evidence type="ECO:0000256" key="6">
    <source>
        <dbReference type="ARBA" id="ARBA00023136"/>
    </source>
</evidence>
<dbReference type="InterPro" id="IPR035906">
    <property type="entry name" value="MetI-like_sf"/>
</dbReference>
<comment type="similarity">
    <text evidence="7">Belongs to the binding-protein-dependent transport system permease family.</text>
</comment>
<dbReference type="PROSITE" id="PS50928">
    <property type="entry name" value="ABC_TM1"/>
    <property type="match status" value="1"/>
</dbReference>